<dbReference type="Pfam" id="PF00270">
    <property type="entry name" value="DEAD"/>
    <property type="match status" value="1"/>
</dbReference>
<dbReference type="GO" id="GO:0005840">
    <property type="term" value="C:ribosome"/>
    <property type="evidence" value="ECO:0007669"/>
    <property type="project" value="TreeGrafter"/>
</dbReference>
<dbReference type="SUPFAM" id="SSF52540">
    <property type="entry name" value="P-loop containing nucleoside triphosphate hydrolases"/>
    <property type="match status" value="1"/>
</dbReference>
<reference evidence="7 8" key="1">
    <citation type="submission" date="2018-03" db="EMBL/GenBank/DDBJ databases">
        <title>Bacillus urumqiensis sp. nov., a moderately haloalkaliphilic bacterium isolated from a salt lake.</title>
        <authorList>
            <person name="Zhao B."/>
            <person name="Liao Z."/>
        </authorList>
    </citation>
    <scope>NUCLEOTIDE SEQUENCE [LARGE SCALE GENOMIC DNA]</scope>
    <source>
        <strain evidence="7 8">BZ-SZ-XJ18</strain>
    </source>
</reference>
<dbReference type="GO" id="GO:0016787">
    <property type="term" value="F:hydrolase activity"/>
    <property type="evidence" value="ECO:0007669"/>
    <property type="project" value="UniProtKB-KW"/>
</dbReference>
<dbReference type="GO" id="GO:0033592">
    <property type="term" value="F:RNA strand annealing activity"/>
    <property type="evidence" value="ECO:0007669"/>
    <property type="project" value="TreeGrafter"/>
</dbReference>
<gene>
    <name evidence="7" type="ORF">C6I21_12870</name>
</gene>
<keyword evidence="1" id="KW-0547">Nucleotide-binding</keyword>
<evidence type="ECO:0000259" key="6">
    <source>
        <dbReference type="PROSITE" id="PS51194"/>
    </source>
</evidence>
<dbReference type="PANTHER" id="PTHR47963:SF7">
    <property type="entry name" value="ATP-DEPENDENT RNA HELICASE YFML-RELATED"/>
    <property type="match status" value="1"/>
</dbReference>
<evidence type="ECO:0000313" key="7">
    <source>
        <dbReference type="EMBL" id="PRO64796.1"/>
    </source>
</evidence>
<evidence type="ECO:0000256" key="1">
    <source>
        <dbReference type="ARBA" id="ARBA00022741"/>
    </source>
</evidence>
<feature type="domain" description="Helicase ATP-binding" evidence="5">
    <location>
        <begin position="33"/>
        <end position="203"/>
    </location>
</feature>
<protein>
    <submittedName>
        <fullName evidence="7">RNA helicase</fullName>
    </submittedName>
</protein>
<evidence type="ECO:0000256" key="3">
    <source>
        <dbReference type="ARBA" id="ARBA00022806"/>
    </source>
</evidence>
<dbReference type="GO" id="GO:0005524">
    <property type="term" value="F:ATP binding"/>
    <property type="evidence" value="ECO:0007669"/>
    <property type="project" value="UniProtKB-KW"/>
</dbReference>
<dbReference type="InterPro" id="IPR011545">
    <property type="entry name" value="DEAD/DEAH_box_helicase_dom"/>
</dbReference>
<accession>A0A2P6MET4</accession>
<keyword evidence="3 7" id="KW-0347">Helicase</keyword>
<dbReference type="InterPro" id="IPR001650">
    <property type="entry name" value="Helicase_C-like"/>
</dbReference>
<keyword evidence="2" id="KW-0378">Hydrolase</keyword>
<comment type="caution">
    <text evidence="7">The sequence shown here is derived from an EMBL/GenBank/DDBJ whole genome shotgun (WGS) entry which is preliminary data.</text>
</comment>
<dbReference type="PROSITE" id="PS51192">
    <property type="entry name" value="HELICASE_ATP_BIND_1"/>
    <property type="match status" value="1"/>
</dbReference>
<dbReference type="CDD" id="cd00268">
    <property type="entry name" value="DEADc"/>
    <property type="match status" value="1"/>
</dbReference>
<feature type="domain" description="Helicase C-terminal" evidence="6">
    <location>
        <begin position="233"/>
        <end position="373"/>
    </location>
</feature>
<dbReference type="AlphaFoldDB" id="A0A2P6MET4"/>
<dbReference type="GO" id="GO:0003724">
    <property type="term" value="F:RNA helicase activity"/>
    <property type="evidence" value="ECO:0007669"/>
    <property type="project" value="TreeGrafter"/>
</dbReference>
<evidence type="ECO:0000313" key="8">
    <source>
        <dbReference type="Proteomes" id="UP000243650"/>
    </source>
</evidence>
<evidence type="ECO:0000256" key="4">
    <source>
        <dbReference type="ARBA" id="ARBA00022840"/>
    </source>
</evidence>
<dbReference type="OrthoDB" id="9805696at2"/>
<keyword evidence="8" id="KW-1185">Reference proteome</keyword>
<dbReference type="CDD" id="cd18787">
    <property type="entry name" value="SF2_C_DEAD"/>
    <property type="match status" value="1"/>
</dbReference>
<dbReference type="InterPro" id="IPR027417">
    <property type="entry name" value="P-loop_NTPase"/>
</dbReference>
<dbReference type="Proteomes" id="UP000243650">
    <property type="component" value="Unassembled WGS sequence"/>
</dbReference>
<proteinExistence type="predicted"/>
<dbReference type="SMART" id="SM00487">
    <property type="entry name" value="DEXDc"/>
    <property type="match status" value="1"/>
</dbReference>
<dbReference type="RefSeq" id="WP_105959892.1">
    <property type="nucleotide sequence ID" value="NZ_PVNS01000012.1"/>
</dbReference>
<evidence type="ECO:0000259" key="5">
    <source>
        <dbReference type="PROSITE" id="PS51192"/>
    </source>
</evidence>
<dbReference type="EMBL" id="PVNS01000012">
    <property type="protein sequence ID" value="PRO64796.1"/>
    <property type="molecule type" value="Genomic_DNA"/>
</dbReference>
<dbReference type="InterPro" id="IPR014001">
    <property type="entry name" value="Helicase_ATP-bd"/>
</dbReference>
<dbReference type="InterPro" id="IPR044742">
    <property type="entry name" value="DEAD/DEAH_RhlB"/>
</dbReference>
<keyword evidence="4" id="KW-0067">ATP-binding</keyword>
<dbReference type="GO" id="GO:0005829">
    <property type="term" value="C:cytosol"/>
    <property type="evidence" value="ECO:0007669"/>
    <property type="project" value="TreeGrafter"/>
</dbReference>
<dbReference type="GO" id="GO:0009409">
    <property type="term" value="P:response to cold"/>
    <property type="evidence" value="ECO:0007669"/>
    <property type="project" value="TreeGrafter"/>
</dbReference>
<dbReference type="Pfam" id="PF00271">
    <property type="entry name" value="Helicase_C"/>
    <property type="match status" value="1"/>
</dbReference>
<dbReference type="InterPro" id="IPR050547">
    <property type="entry name" value="DEAD_box_RNA_helicases"/>
</dbReference>
<dbReference type="SMART" id="SM00490">
    <property type="entry name" value="HELICc"/>
    <property type="match status" value="1"/>
</dbReference>
<name>A0A2P6MET4_ALKUR</name>
<sequence>MSNTLPDFIPDIVQEKWRARAYPGLTEVQEHVIPLLREGNNVTAEAPTGSGKTLAFLLPAVEAADASVKQAQIVVMVSSRELASQIYEEMQYWTEGTGLEALMLIGGANVKRQVEKLKKKPQLIVGTPGRLHELSQMKKLKLHQVKMLILDEADQLMAKEHKSSVENMVKACPNEAVKAAFSATIPPRIRKETAQLFGDMKEIRIKADKELLQQMDHIYLLGDRRQKTEYLQKLTALDDFYGMIFCNDRSQLRMQSERLEHHNRKVVSLEGDNNKQSREQAVQALKSRKADILTATDVASRGLDIPALTHIIQYDLANDVHQYVHRAGRTARAGRRGIVVSLVTKGEFERLQQLTDILGISLKKGELKSGKLTWR</sequence>
<evidence type="ECO:0000256" key="2">
    <source>
        <dbReference type="ARBA" id="ARBA00022801"/>
    </source>
</evidence>
<dbReference type="PANTHER" id="PTHR47963">
    <property type="entry name" value="DEAD-BOX ATP-DEPENDENT RNA HELICASE 47, MITOCHONDRIAL"/>
    <property type="match status" value="1"/>
</dbReference>
<dbReference type="PROSITE" id="PS51194">
    <property type="entry name" value="HELICASE_CTER"/>
    <property type="match status" value="1"/>
</dbReference>
<dbReference type="Gene3D" id="3.40.50.300">
    <property type="entry name" value="P-loop containing nucleotide triphosphate hydrolases"/>
    <property type="match status" value="2"/>
</dbReference>
<organism evidence="7 8">
    <name type="scientific">Alkalicoccus urumqiensis</name>
    <name type="common">Bacillus urumqiensis</name>
    <dbReference type="NCBI Taxonomy" id="1548213"/>
    <lineage>
        <taxon>Bacteria</taxon>
        <taxon>Bacillati</taxon>
        <taxon>Bacillota</taxon>
        <taxon>Bacilli</taxon>
        <taxon>Bacillales</taxon>
        <taxon>Bacillaceae</taxon>
        <taxon>Alkalicoccus</taxon>
    </lineage>
</organism>